<accession>A0A977KNK9</accession>
<proteinExistence type="predicted"/>
<name>A0A977KNK9_9CAUD</name>
<dbReference type="GeneID" id="80020029"/>
<dbReference type="EMBL" id="OP297545">
    <property type="protein sequence ID" value="UXE04770.1"/>
    <property type="molecule type" value="Genomic_DNA"/>
</dbReference>
<evidence type="ECO:0000313" key="1">
    <source>
        <dbReference type="EMBL" id="UXE04770.1"/>
    </source>
</evidence>
<evidence type="ECO:0000313" key="2">
    <source>
        <dbReference type="Proteomes" id="UP001063033"/>
    </source>
</evidence>
<sequence length="102" mass="11235">MATTAAAASRKADALHNRLVKALRDHDFGFVIMTWVEGEDIVLRVKADNAPALDVREWLNAGLRGHDLYRIADSVIGKAIAAELARRQRDADWLAACAAMKH</sequence>
<reference evidence="1" key="1">
    <citation type="submission" date="2022-08" db="EMBL/GenBank/DDBJ databases">
        <authorList>
            <person name="Dojs M.A."/>
            <person name="Fleischacker C.L."/>
            <person name="Jackson S.M."/>
            <person name="Feiring S.B."/>
            <person name="Webb R.J."/>
            <person name="Schaefbauer A.B."/>
            <person name="Vigness C.A."/>
            <person name="Boyle B.L."/>
            <person name="Frank J.R."/>
            <person name="Fleischacker T.C."/>
            <person name="Ackerman S.B."/>
            <person name="Balish M.F."/>
            <person name="Garlena R.A."/>
            <person name="Russell D.A."/>
            <person name="Jacobs-Sera D."/>
            <person name="Hatfull G.F."/>
        </authorList>
    </citation>
    <scope>NUCLEOTIDE SEQUENCE</scope>
</reference>
<gene>
    <name evidence="1" type="primary">34</name>
    <name evidence="1" type="ORF">SEA_SHAMBRE1_34</name>
</gene>
<dbReference type="KEGG" id="vg:80020029"/>
<organism evidence="1 2">
    <name type="scientific">Arthrobacter phage Shambre1</name>
    <dbReference type="NCBI Taxonomy" id="2927284"/>
    <lineage>
        <taxon>Viruses</taxon>
        <taxon>Duplodnaviria</taxon>
        <taxon>Heunggongvirae</taxon>
        <taxon>Uroviricota</taxon>
        <taxon>Caudoviricetes</taxon>
        <taxon>Bismarckvirus</taxon>
        <taxon>Bismarckvirus shambre1</taxon>
    </lineage>
</organism>
<dbReference type="RefSeq" id="YP_010755377.1">
    <property type="nucleotide sequence ID" value="NC_073469.1"/>
</dbReference>
<keyword evidence="2" id="KW-1185">Reference proteome</keyword>
<protein>
    <submittedName>
        <fullName evidence="1">Uncharacterized protein</fullName>
    </submittedName>
</protein>
<dbReference type="Proteomes" id="UP001063033">
    <property type="component" value="Segment"/>
</dbReference>